<dbReference type="GO" id="GO:0003983">
    <property type="term" value="F:UTP:glucose-1-phosphate uridylyltransferase activity"/>
    <property type="evidence" value="ECO:0007669"/>
    <property type="project" value="UniProtKB-EC"/>
</dbReference>
<dbReference type="PANTHER" id="PTHR43197">
    <property type="entry name" value="UTP--GLUCOSE-1-PHOSPHATE URIDYLYLTRANSFERASE"/>
    <property type="match status" value="1"/>
</dbReference>
<dbReference type="EC" id="2.7.7.9" evidence="2 6"/>
<feature type="domain" description="Nucleotidyl transferase" evidence="7">
    <location>
        <begin position="9"/>
        <end position="243"/>
    </location>
</feature>
<keyword evidence="3 6" id="KW-0808">Transferase</keyword>
<dbReference type="InterPro" id="IPR005771">
    <property type="entry name" value="GalU_uridylyltTrfase_bac/arc"/>
</dbReference>
<dbReference type="AlphaFoldDB" id="A7I970"/>
<dbReference type="STRING" id="456442.Mboo_1765"/>
<accession>A7I970</accession>
<dbReference type="GO" id="GO:0006011">
    <property type="term" value="P:UDP-alpha-D-glucose metabolic process"/>
    <property type="evidence" value="ECO:0007669"/>
    <property type="project" value="InterPro"/>
</dbReference>
<dbReference type="InterPro" id="IPR029044">
    <property type="entry name" value="Nucleotide-diphossugar_trans"/>
</dbReference>
<dbReference type="OrthoDB" id="15372at2157"/>
<evidence type="ECO:0000256" key="1">
    <source>
        <dbReference type="ARBA" id="ARBA00006890"/>
    </source>
</evidence>
<dbReference type="eggNOG" id="arCOG00665">
    <property type="taxonomic scope" value="Archaea"/>
</dbReference>
<organism evidence="8 9">
    <name type="scientific">Methanoregula boonei (strain DSM 21154 / JCM 14090 / 6A8)</name>
    <dbReference type="NCBI Taxonomy" id="456442"/>
    <lineage>
        <taxon>Archaea</taxon>
        <taxon>Methanobacteriati</taxon>
        <taxon>Methanobacteriota</taxon>
        <taxon>Stenosarchaea group</taxon>
        <taxon>Methanomicrobia</taxon>
        <taxon>Methanomicrobiales</taxon>
        <taxon>Methanoregulaceae</taxon>
        <taxon>Methanoregula</taxon>
    </lineage>
</organism>
<evidence type="ECO:0000256" key="2">
    <source>
        <dbReference type="ARBA" id="ARBA00012415"/>
    </source>
</evidence>
<evidence type="ECO:0000256" key="5">
    <source>
        <dbReference type="ARBA" id="ARBA00048128"/>
    </source>
</evidence>
<dbReference type="PANTHER" id="PTHR43197:SF1">
    <property type="entry name" value="UTP--GLUCOSE-1-PHOSPHATE URIDYLYLTRANSFERASE"/>
    <property type="match status" value="1"/>
</dbReference>
<proteinExistence type="inferred from homology"/>
<protein>
    <recommendedName>
        <fullName evidence="2 6">UTP--glucose-1-phosphate uridylyltransferase</fullName>
        <ecNumber evidence="2 6">2.7.7.9</ecNumber>
    </recommendedName>
    <alternativeName>
        <fullName evidence="6">UDP-glucose pyrophosphorylase</fullName>
    </alternativeName>
</protein>
<dbReference type="EMBL" id="CP000780">
    <property type="protein sequence ID" value="ABS56281.1"/>
    <property type="molecule type" value="Genomic_DNA"/>
</dbReference>
<dbReference type="Gene3D" id="3.90.550.10">
    <property type="entry name" value="Spore Coat Polysaccharide Biosynthesis Protein SpsA, Chain A"/>
    <property type="match status" value="1"/>
</dbReference>
<keyword evidence="4 6" id="KW-0548">Nucleotidyltransferase</keyword>
<dbReference type="CDD" id="cd02541">
    <property type="entry name" value="UGPase_prokaryotic"/>
    <property type="match status" value="1"/>
</dbReference>
<dbReference type="RefSeq" id="WP_012107329.1">
    <property type="nucleotide sequence ID" value="NC_009712.1"/>
</dbReference>
<sequence>MKGGQHVRKAVIPAAGLGTRFLPITKAQPKEMLPVVDKPVIQYVVEEAIQSGIDDILIITGRNKRAIEDHFDRCFELEVKFSHRKKDPFTESLQALADFPDLHFIRQREQKGLGDAVNLAGRHCDNEPFAVLLGDTICISPAKEKPCTRQMMDAFERHRRSIIAVEPVAGNKIQDYGIIDGREIEKGVYEIDDIVEKPAPEHAPSNLGAIGRYVLTPEIFFLLADATPGVGGEIQLTDALRRLDRPLGLVTNCRRYDIGDKLGWMKSSIELTLEREEFAGEIRPFLSKLLKGEGS</sequence>
<evidence type="ECO:0000256" key="3">
    <source>
        <dbReference type="ARBA" id="ARBA00022679"/>
    </source>
</evidence>
<comment type="catalytic activity">
    <reaction evidence="5 6">
        <text>alpha-D-glucose 1-phosphate + UTP + H(+) = UDP-alpha-D-glucose + diphosphate</text>
        <dbReference type="Rhea" id="RHEA:19889"/>
        <dbReference type="ChEBI" id="CHEBI:15378"/>
        <dbReference type="ChEBI" id="CHEBI:33019"/>
        <dbReference type="ChEBI" id="CHEBI:46398"/>
        <dbReference type="ChEBI" id="CHEBI:58601"/>
        <dbReference type="ChEBI" id="CHEBI:58885"/>
        <dbReference type="EC" id="2.7.7.9"/>
    </reaction>
</comment>
<dbReference type="NCBIfam" id="TIGR01099">
    <property type="entry name" value="galU"/>
    <property type="match status" value="1"/>
</dbReference>
<dbReference type="KEGG" id="mbn:Mboo_1765"/>
<evidence type="ECO:0000259" key="7">
    <source>
        <dbReference type="Pfam" id="PF00483"/>
    </source>
</evidence>
<evidence type="ECO:0000256" key="4">
    <source>
        <dbReference type="ARBA" id="ARBA00022695"/>
    </source>
</evidence>
<dbReference type="SUPFAM" id="SSF53448">
    <property type="entry name" value="Nucleotide-diphospho-sugar transferases"/>
    <property type="match status" value="1"/>
</dbReference>
<dbReference type="InterPro" id="IPR005835">
    <property type="entry name" value="NTP_transferase_dom"/>
</dbReference>
<gene>
    <name evidence="8" type="ordered locus">Mboo_1765</name>
</gene>
<evidence type="ECO:0000256" key="6">
    <source>
        <dbReference type="RuleBase" id="RU361259"/>
    </source>
</evidence>
<reference evidence="9" key="1">
    <citation type="journal article" date="2015" name="Microbiology">
        <title>Genome of Methanoregula boonei 6A8 reveals adaptations to oligotrophic peatland environments.</title>
        <authorList>
            <person name="Braeuer S."/>
            <person name="Cadillo-Quiroz H."/>
            <person name="Kyrpides N."/>
            <person name="Woyke T."/>
            <person name="Goodwin L."/>
            <person name="Detter C."/>
            <person name="Podell S."/>
            <person name="Yavitt J.B."/>
            <person name="Zinder S.H."/>
        </authorList>
    </citation>
    <scope>NUCLEOTIDE SEQUENCE [LARGE SCALE GENOMIC DNA]</scope>
    <source>
        <strain evidence="9">DSM 21154 / JCM 14090 / 6A8</strain>
    </source>
</reference>
<evidence type="ECO:0000313" key="9">
    <source>
        <dbReference type="Proteomes" id="UP000002408"/>
    </source>
</evidence>
<evidence type="ECO:0000313" key="8">
    <source>
        <dbReference type="EMBL" id="ABS56281.1"/>
    </source>
</evidence>
<name>A7I970_METB6</name>
<keyword evidence="9" id="KW-1185">Reference proteome</keyword>
<comment type="similarity">
    <text evidence="1 6">Belongs to the UDPGP type 2 family.</text>
</comment>
<dbReference type="Pfam" id="PF00483">
    <property type="entry name" value="NTP_transferase"/>
    <property type="match status" value="1"/>
</dbReference>
<dbReference type="HOGENOM" id="CLU_029499_1_2_2"/>
<dbReference type="GeneID" id="5410830"/>
<dbReference type="Proteomes" id="UP000002408">
    <property type="component" value="Chromosome"/>
</dbReference>